<protein>
    <submittedName>
        <fullName evidence="3">Uncharacterized protein</fullName>
    </submittedName>
</protein>
<feature type="compositionally biased region" description="Acidic residues" evidence="1">
    <location>
        <begin position="75"/>
        <end position="85"/>
    </location>
</feature>
<feature type="transmembrane region" description="Helical" evidence="2">
    <location>
        <begin position="12"/>
        <end position="38"/>
    </location>
</feature>
<dbReference type="EMBL" id="BSYI01000005">
    <property type="protein sequence ID" value="GMG81745.1"/>
    <property type="molecule type" value="Genomic_DNA"/>
</dbReference>
<reference evidence="3 4" key="1">
    <citation type="submission" date="2023-04" db="EMBL/GenBank/DDBJ databases">
        <title>Marinoamorphus aggregata gen. nov., sp. Nov., isolate from tissue of brittle star Ophioplocus japonicus.</title>
        <authorList>
            <person name="Kawano K."/>
            <person name="Sawayama S."/>
            <person name="Nakagawa S."/>
        </authorList>
    </citation>
    <scope>NUCLEOTIDE SEQUENCE [LARGE SCALE GENOMIC DNA]</scope>
    <source>
        <strain evidence="3 4">NKW23</strain>
    </source>
</reference>
<keyword evidence="2" id="KW-0812">Transmembrane</keyword>
<keyword evidence="2" id="KW-1133">Transmembrane helix</keyword>
<sequence>MRELKSFLREDSGAVTIDWVALSAGILLLGVAVVYAIFESGVVGVVDDVNTELAALDLSSLDTDLDAFGGGDGESGGEEEEEGQSNDEGPPLPDTPFEPSFACQSNGNCVFDTDGDGLVDAIGGPSGPTQATGPTGTGSGHHGQSLADSAAGAGVPVKPISALGL</sequence>
<proteinExistence type="predicted"/>
<evidence type="ECO:0000256" key="2">
    <source>
        <dbReference type="SAM" id="Phobius"/>
    </source>
</evidence>
<keyword evidence="2" id="KW-0472">Membrane</keyword>
<evidence type="ECO:0000313" key="4">
    <source>
        <dbReference type="Proteomes" id="UP001239909"/>
    </source>
</evidence>
<keyword evidence="4" id="KW-1185">Reference proteome</keyword>
<organism evidence="3 4">
    <name type="scientific">Paralimibaculum aggregatum</name>
    <dbReference type="NCBI Taxonomy" id="3036245"/>
    <lineage>
        <taxon>Bacteria</taxon>
        <taxon>Pseudomonadati</taxon>
        <taxon>Pseudomonadota</taxon>
        <taxon>Alphaproteobacteria</taxon>
        <taxon>Rhodobacterales</taxon>
        <taxon>Paracoccaceae</taxon>
        <taxon>Paralimibaculum</taxon>
    </lineage>
</organism>
<name>A0ABQ6LNA0_9RHOB</name>
<comment type="caution">
    <text evidence="3">The sequence shown here is derived from an EMBL/GenBank/DDBJ whole genome shotgun (WGS) entry which is preliminary data.</text>
</comment>
<accession>A0ABQ6LNA0</accession>
<evidence type="ECO:0000256" key="1">
    <source>
        <dbReference type="SAM" id="MobiDB-lite"/>
    </source>
</evidence>
<feature type="region of interest" description="Disordered" evidence="1">
    <location>
        <begin position="65"/>
        <end position="165"/>
    </location>
</feature>
<dbReference type="Proteomes" id="UP001239909">
    <property type="component" value="Unassembled WGS sequence"/>
</dbReference>
<gene>
    <name evidence="3" type="ORF">LNKW23_09580</name>
</gene>
<evidence type="ECO:0000313" key="3">
    <source>
        <dbReference type="EMBL" id="GMG81745.1"/>
    </source>
</evidence>
<dbReference type="RefSeq" id="WP_285670460.1">
    <property type="nucleotide sequence ID" value="NZ_BSYI01000005.1"/>
</dbReference>